<feature type="compositionally biased region" description="Polar residues" evidence="1">
    <location>
        <begin position="215"/>
        <end position="227"/>
    </location>
</feature>
<protein>
    <submittedName>
        <fullName evidence="3">Uncharacterized protein</fullName>
    </submittedName>
</protein>
<feature type="compositionally biased region" description="Basic and acidic residues" evidence="1">
    <location>
        <begin position="37"/>
        <end position="47"/>
    </location>
</feature>
<evidence type="ECO:0000313" key="2">
    <source>
        <dbReference type="Proteomes" id="UP000050741"/>
    </source>
</evidence>
<evidence type="ECO:0000313" key="3">
    <source>
        <dbReference type="WBParaSite" id="GPLIN_000090400"/>
    </source>
</evidence>
<feature type="region of interest" description="Disordered" evidence="1">
    <location>
        <begin position="215"/>
        <end position="236"/>
    </location>
</feature>
<keyword evidence="2" id="KW-1185">Reference proteome</keyword>
<sequence length="256" mass="27886">MDIPTQTELSGQPVSFQCSTKSRCNQQLEELSNARSTSRDCSGEARKQSAPPSSNRSCALYAEKSQIVKLSSMDSGGTKQWRKLTVPNGQFSGNNENGGTADVALPCRKISMPQTTTTMPTMGMLRGGTALDRTGGLPTAHAEVVRTKRLIRAKKISNNSTSASYDDCDDDAEDGDEQAGKSGGRILDHFTSAFRRRSVSMDERVLRRRRARYGTLSSSDSFGSPTGNDGGDGIGTRKLSAFRKMRERLNKWKLST</sequence>
<accession>A0A183BJX5</accession>
<proteinExistence type="predicted"/>
<feature type="region of interest" description="Disordered" evidence="1">
    <location>
        <begin position="160"/>
        <end position="184"/>
    </location>
</feature>
<dbReference type="WBParaSite" id="GPLIN_000090400">
    <property type="protein sequence ID" value="GPLIN_000090400"/>
    <property type="gene ID" value="GPLIN_000090400"/>
</dbReference>
<reference evidence="2" key="1">
    <citation type="submission" date="2014-05" db="EMBL/GenBank/DDBJ databases">
        <title>The genome and life-stage specific transcriptomes of Globodera pallida elucidate key aspects of plant parasitism by a cyst nematode.</title>
        <authorList>
            <person name="Cotton J.A."/>
            <person name="Lilley C.J."/>
            <person name="Jones L.M."/>
            <person name="Kikuchi T."/>
            <person name="Reid A.J."/>
            <person name="Thorpe P."/>
            <person name="Tsai I.J."/>
            <person name="Beasley H."/>
            <person name="Blok V."/>
            <person name="Cock P.J.A."/>
            <person name="Van den Akker S.E."/>
            <person name="Holroyd N."/>
            <person name="Hunt M."/>
            <person name="Mantelin S."/>
            <person name="Naghra H."/>
            <person name="Pain A."/>
            <person name="Palomares-Rius J.E."/>
            <person name="Zarowiecki M."/>
            <person name="Berriman M."/>
            <person name="Jones J.T."/>
            <person name="Urwin P.E."/>
        </authorList>
    </citation>
    <scope>NUCLEOTIDE SEQUENCE [LARGE SCALE GENOMIC DNA]</scope>
    <source>
        <strain evidence="2">Lindley</strain>
    </source>
</reference>
<dbReference type="Proteomes" id="UP000050741">
    <property type="component" value="Unassembled WGS sequence"/>
</dbReference>
<feature type="region of interest" description="Disordered" evidence="1">
    <location>
        <begin position="72"/>
        <end position="102"/>
    </location>
</feature>
<evidence type="ECO:0000256" key="1">
    <source>
        <dbReference type="SAM" id="MobiDB-lite"/>
    </source>
</evidence>
<name>A0A183BJX5_GLOPA</name>
<feature type="compositionally biased region" description="Acidic residues" evidence="1">
    <location>
        <begin position="166"/>
        <end position="177"/>
    </location>
</feature>
<organism evidence="2 3">
    <name type="scientific">Globodera pallida</name>
    <name type="common">Potato cyst nematode worm</name>
    <name type="synonym">Heterodera pallida</name>
    <dbReference type="NCBI Taxonomy" id="36090"/>
    <lineage>
        <taxon>Eukaryota</taxon>
        <taxon>Metazoa</taxon>
        <taxon>Ecdysozoa</taxon>
        <taxon>Nematoda</taxon>
        <taxon>Chromadorea</taxon>
        <taxon>Rhabditida</taxon>
        <taxon>Tylenchina</taxon>
        <taxon>Tylenchomorpha</taxon>
        <taxon>Tylenchoidea</taxon>
        <taxon>Heteroderidae</taxon>
        <taxon>Heteroderinae</taxon>
        <taxon>Globodera</taxon>
    </lineage>
</organism>
<feature type="region of interest" description="Disordered" evidence="1">
    <location>
        <begin position="29"/>
        <end position="56"/>
    </location>
</feature>
<reference evidence="3" key="2">
    <citation type="submission" date="2016-06" db="UniProtKB">
        <authorList>
            <consortium name="WormBaseParasite"/>
        </authorList>
    </citation>
    <scope>IDENTIFICATION</scope>
</reference>
<dbReference type="AlphaFoldDB" id="A0A183BJX5"/>
<feature type="compositionally biased region" description="Polar residues" evidence="1">
    <location>
        <begin position="87"/>
        <end position="98"/>
    </location>
</feature>